<accession>G3AU06</accession>
<evidence type="ECO:0000259" key="2">
    <source>
        <dbReference type="PROSITE" id="PS50812"/>
    </source>
</evidence>
<dbReference type="KEGG" id="spaa:SPAPADRAFT_157329"/>
<dbReference type="SUPFAM" id="SSF63748">
    <property type="entry name" value="Tudor/PWWP/MBT"/>
    <property type="match status" value="1"/>
</dbReference>
<gene>
    <name evidence="3" type="ORF">SPAPADRAFT_157329</name>
</gene>
<dbReference type="FunCoup" id="G3AU06">
    <property type="interactions" value="120"/>
</dbReference>
<dbReference type="PROSITE" id="PS50812">
    <property type="entry name" value="PWWP"/>
    <property type="match status" value="1"/>
</dbReference>
<reference evidence="3 4" key="1">
    <citation type="journal article" date="2011" name="Proc. Natl. Acad. Sci. U.S.A.">
        <title>Comparative genomics of xylose-fermenting fungi for enhanced biofuel production.</title>
        <authorList>
            <person name="Wohlbach D.J."/>
            <person name="Kuo A."/>
            <person name="Sato T.K."/>
            <person name="Potts K.M."/>
            <person name="Salamov A.A."/>
            <person name="LaButti K.M."/>
            <person name="Sun H."/>
            <person name="Clum A."/>
            <person name="Pangilinan J.L."/>
            <person name="Lindquist E.A."/>
            <person name="Lucas S."/>
            <person name="Lapidus A."/>
            <person name="Jin M."/>
            <person name="Gunawan C."/>
            <person name="Balan V."/>
            <person name="Dale B.E."/>
            <person name="Jeffries T.W."/>
            <person name="Zinkel R."/>
            <person name="Barry K.W."/>
            <person name="Grigoriev I.V."/>
            <person name="Gasch A.P."/>
        </authorList>
    </citation>
    <scope>NUCLEOTIDE SEQUENCE [LARGE SCALE GENOMIC DNA]</scope>
    <source>
        <strain evidence="4">NRRL Y-27907 / 11-Y1</strain>
    </source>
</reference>
<evidence type="ECO:0000313" key="4">
    <source>
        <dbReference type="Proteomes" id="UP000000709"/>
    </source>
</evidence>
<protein>
    <recommendedName>
        <fullName evidence="2">PWWP domain-containing protein</fullName>
    </recommendedName>
</protein>
<feature type="compositionally biased region" description="Acidic residues" evidence="1">
    <location>
        <begin position="131"/>
        <end position="151"/>
    </location>
</feature>
<feature type="domain" description="PWWP" evidence="2">
    <location>
        <begin position="16"/>
        <end position="77"/>
    </location>
</feature>
<dbReference type="AlphaFoldDB" id="G3AU06"/>
<evidence type="ECO:0000313" key="3">
    <source>
        <dbReference type="EMBL" id="EGW30382.1"/>
    </source>
</evidence>
<dbReference type="SMART" id="SM00293">
    <property type="entry name" value="PWWP"/>
    <property type="match status" value="1"/>
</dbReference>
<name>G3AU06_SPAPN</name>
<evidence type="ECO:0000256" key="1">
    <source>
        <dbReference type="SAM" id="MobiDB-lite"/>
    </source>
</evidence>
<dbReference type="STRING" id="619300.G3AU06"/>
<dbReference type="Pfam" id="PF00855">
    <property type="entry name" value="PWWP"/>
    <property type="match status" value="1"/>
</dbReference>
<dbReference type="OrthoDB" id="9975114at2759"/>
<keyword evidence="4" id="KW-1185">Reference proteome</keyword>
<feature type="compositionally biased region" description="Polar residues" evidence="1">
    <location>
        <begin position="349"/>
        <end position="366"/>
    </location>
</feature>
<dbReference type="eggNOG" id="ENOG502QWCQ">
    <property type="taxonomic scope" value="Eukaryota"/>
</dbReference>
<dbReference type="InParanoid" id="G3AU06"/>
<organism evidence="4">
    <name type="scientific">Spathaspora passalidarum (strain NRRL Y-27907 / 11-Y1)</name>
    <dbReference type="NCBI Taxonomy" id="619300"/>
    <lineage>
        <taxon>Eukaryota</taxon>
        <taxon>Fungi</taxon>
        <taxon>Dikarya</taxon>
        <taxon>Ascomycota</taxon>
        <taxon>Saccharomycotina</taxon>
        <taxon>Pichiomycetes</taxon>
        <taxon>Debaryomycetaceae</taxon>
        <taxon>Spathaspora</taxon>
    </lineage>
</organism>
<dbReference type="RefSeq" id="XP_007377353.1">
    <property type="nucleotide sequence ID" value="XM_007377291.1"/>
</dbReference>
<dbReference type="InterPro" id="IPR017923">
    <property type="entry name" value="TFIIS_N"/>
</dbReference>
<proteinExistence type="predicted"/>
<dbReference type="GeneID" id="18871075"/>
<sequence>MAPPRKTSKAAPKFQPKQMVFAKMSGYPQWPAFITPVDLIPKSVMKAKKKSTDYCVMFIPDGDFYWVTDKSLELLTAQKLEKSLKDVPDEIKKQAKLLRGKKRGKSSNIKEALAAADGLDFKTFIRAFNEDAEDDEDEEEESETEENDEVGDPSAEVAQEADDDQTGNDEEVEEEVKEEEQEEVEETTQRKRAEQQEAQQEEPEPSKPTNKPQTPPESKRIKSETSDEDSSTGKAKLTEDEKQHQLWICRIKLQRSLIQRNQPTTPKDTTGLKPPTADELSVARLILYRLGDFPVSKELLKKTKIHKVLKCILRDPELEYPDSFKLHERCEELLLKWDPIVQALKLEKSSTPQKADNDGKSTTVNNGEYKKTQDESEGSGLEQTISEVEAKKENATVSSKSDLRGRTPTSVES</sequence>
<dbReference type="InterPro" id="IPR000313">
    <property type="entry name" value="PWWP_dom"/>
</dbReference>
<dbReference type="EMBL" id="GL996505">
    <property type="protein sequence ID" value="EGW30382.1"/>
    <property type="molecule type" value="Genomic_DNA"/>
</dbReference>
<dbReference type="OMA" id="WPVIVCD"/>
<dbReference type="Gene3D" id="2.30.30.140">
    <property type="match status" value="1"/>
</dbReference>
<dbReference type="HOGENOM" id="CLU_034381_0_0_1"/>
<dbReference type="Proteomes" id="UP000000709">
    <property type="component" value="Unassembled WGS sequence"/>
</dbReference>
<dbReference type="Pfam" id="PF08711">
    <property type="entry name" value="Med26"/>
    <property type="match status" value="1"/>
</dbReference>
<feature type="region of interest" description="Disordered" evidence="1">
    <location>
        <begin position="348"/>
        <end position="413"/>
    </location>
</feature>
<feature type="compositionally biased region" description="Acidic residues" evidence="1">
    <location>
        <begin position="159"/>
        <end position="186"/>
    </location>
</feature>
<feature type="region of interest" description="Disordered" evidence="1">
    <location>
        <begin position="131"/>
        <end position="239"/>
    </location>
</feature>